<sequence>MFWLVSKLRILNGKLKELNRNLGNVQEEVARAQSTLEDFQSIGPPPDLSRLNWLHCSLAEDDVFDLPWDKHAGPDLLICLICTYDDFWRLYGSVVCWLYARLLSAGSTLPGAMAADLCASLRCKIWGL</sequence>
<organism evidence="2 3">
    <name type="scientific">Nepenthes gracilis</name>
    <name type="common">Slender pitcher plant</name>
    <dbReference type="NCBI Taxonomy" id="150966"/>
    <lineage>
        <taxon>Eukaryota</taxon>
        <taxon>Viridiplantae</taxon>
        <taxon>Streptophyta</taxon>
        <taxon>Embryophyta</taxon>
        <taxon>Tracheophyta</taxon>
        <taxon>Spermatophyta</taxon>
        <taxon>Magnoliopsida</taxon>
        <taxon>eudicotyledons</taxon>
        <taxon>Gunneridae</taxon>
        <taxon>Pentapetalae</taxon>
        <taxon>Caryophyllales</taxon>
        <taxon>Nepenthaceae</taxon>
        <taxon>Nepenthes</taxon>
    </lineage>
</organism>
<evidence type="ECO:0000313" key="2">
    <source>
        <dbReference type="EMBL" id="GMH25383.1"/>
    </source>
</evidence>
<dbReference type="EMBL" id="BSYO01000029">
    <property type="protein sequence ID" value="GMH25383.1"/>
    <property type="molecule type" value="Genomic_DNA"/>
</dbReference>
<keyword evidence="3" id="KW-1185">Reference proteome</keyword>
<accession>A0AAD3T8J5</accession>
<dbReference type="Proteomes" id="UP001279734">
    <property type="component" value="Unassembled WGS sequence"/>
</dbReference>
<comment type="caution">
    <text evidence="2">The sequence shown here is derived from an EMBL/GenBank/DDBJ whole genome shotgun (WGS) entry which is preliminary data.</text>
</comment>
<protein>
    <submittedName>
        <fullName evidence="2">Uncharacterized protein</fullName>
    </submittedName>
</protein>
<gene>
    <name evidence="2" type="ORF">Nepgr_027226</name>
</gene>
<evidence type="ECO:0000313" key="3">
    <source>
        <dbReference type="Proteomes" id="UP001279734"/>
    </source>
</evidence>
<evidence type="ECO:0000256" key="1">
    <source>
        <dbReference type="SAM" id="Coils"/>
    </source>
</evidence>
<name>A0AAD3T8J5_NEPGR</name>
<reference evidence="2" key="1">
    <citation type="submission" date="2023-05" db="EMBL/GenBank/DDBJ databases">
        <title>Nepenthes gracilis genome sequencing.</title>
        <authorList>
            <person name="Fukushima K."/>
        </authorList>
    </citation>
    <scope>NUCLEOTIDE SEQUENCE</scope>
    <source>
        <strain evidence="2">SING2019-196</strain>
    </source>
</reference>
<keyword evidence="1" id="KW-0175">Coiled coil</keyword>
<proteinExistence type="predicted"/>
<feature type="coiled-coil region" evidence="1">
    <location>
        <begin position="8"/>
        <end position="42"/>
    </location>
</feature>
<dbReference type="AlphaFoldDB" id="A0AAD3T8J5"/>